<evidence type="ECO:0000256" key="10">
    <source>
        <dbReference type="ARBA" id="ARBA00022833"/>
    </source>
</evidence>
<evidence type="ECO:0000256" key="11">
    <source>
        <dbReference type="ARBA" id="ARBA00022989"/>
    </source>
</evidence>
<evidence type="ECO:0000256" key="13">
    <source>
        <dbReference type="PROSITE-ProRule" id="PRU00175"/>
    </source>
</evidence>
<comment type="subcellular location">
    <subcellularLocation>
        <location evidence="2">Membrane</location>
        <topology evidence="2">Single-pass membrane protein</topology>
    </subcellularLocation>
</comment>
<dbReference type="GO" id="GO:0061630">
    <property type="term" value="F:ubiquitin protein ligase activity"/>
    <property type="evidence" value="ECO:0007669"/>
    <property type="project" value="UniProtKB-EC"/>
</dbReference>
<evidence type="ECO:0000256" key="5">
    <source>
        <dbReference type="ARBA" id="ARBA00022679"/>
    </source>
</evidence>
<evidence type="ECO:0000256" key="4">
    <source>
        <dbReference type="ARBA" id="ARBA00012483"/>
    </source>
</evidence>
<dbReference type="InterPro" id="IPR013083">
    <property type="entry name" value="Znf_RING/FYVE/PHD"/>
</dbReference>
<dbReference type="EMBL" id="QPKB01000009">
    <property type="protein sequence ID" value="RWR92469.1"/>
    <property type="molecule type" value="Genomic_DNA"/>
</dbReference>
<feature type="domain" description="RING-type" evidence="16">
    <location>
        <begin position="135"/>
        <end position="177"/>
    </location>
</feature>
<keyword evidence="11 15" id="KW-1133">Transmembrane helix</keyword>
<dbReference type="InterPro" id="IPR001841">
    <property type="entry name" value="Znf_RING"/>
</dbReference>
<protein>
    <recommendedName>
        <fullName evidence="4">RING-type E3 ubiquitin transferase</fullName>
        <ecNumber evidence="4">2.3.2.27</ecNumber>
    </recommendedName>
</protein>
<feature type="compositionally biased region" description="Basic and acidic residues" evidence="14">
    <location>
        <begin position="550"/>
        <end position="560"/>
    </location>
</feature>
<dbReference type="PROSITE" id="PS50089">
    <property type="entry name" value="ZF_RING_2"/>
    <property type="match status" value="2"/>
</dbReference>
<dbReference type="SMART" id="SM00184">
    <property type="entry name" value="RING"/>
    <property type="match status" value="2"/>
</dbReference>
<feature type="region of interest" description="Disordered" evidence="14">
    <location>
        <begin position="511"/>
        <end position="560"/>
    </location>
</feature>
<keyword evidence="7" id="KW-0479">Metal-binding</keyword>
<feature type="transmembrane region" description="Helical" evidence="15">
    <location>
        <begin position="50"/>
        <end position="70"/>
    </location>
</feature>
<evidence type="ECO:0000256" key="7">
    <source>
        <dbReference type="ARBA" id="ARBA00022723"/>
    </source>
</evidence>
<dbReference type="GO" id="GO:0008270">
    <property type="term" value="F:zinc ion binding"/>
    <property type="evidence" value="ECO:0007669"/>
    <property type="project" value="UniProtKB-KW"/>
</dbReference>
<dbReference type="OrthoDB" id="9984778at2759"/>
<evidence type="ECO:0000256" key="15">
    <source>
        <dbReference type="SAM" id="Phobius"/>
    </source>
</evidence>
<dbReference type="STRING" id="337451.A0A3S3NCM7"/>
<keyword evidence="18" id="KW-1185">Reference proteome</keyword>
<evidence type="ECO:0000256" key="9">
    <source>
        <dbReference type="ARBA" id="ARBA00022786"/>
    </source>
</evidence>
<evidence type="ECO:0000256" key="14">
    <source>
        <dbReference type="SAM" id="MobiDB-lite"/>
    </source>
</evidence>
<dbReference type="FunFam" id="3.30.40.10:FF:000233">
    <property type="entry name" value="RING-H2 finger protein ATL54"/>
    <property type="match status" value="1"/>
</dbReference>
<evidence type="ECO:0000259" key="16">
    <source>
        <dbReference type="PROSITE" id="PS50089"/>
    </source>
</evidence>
<feature type="compositionally biased region" description="Polar residues" evidence="14">
    <location>
        <begin position="291"/>
        <end position="300"/>
    </location>
</feature>
<keyword evidence="12 15" id="KW-0472">Membrane</keyword>
<accession>A0A3S3NCM7</accession>
<gene>
    <name evidence="17" type="ORF">CKAN_02168100</name>
</gene>
<comment type="pathway">
    <text evidence="3">Protein modification; protein ubiquitination.</text>
</comment>
<keyword evidence="10" id="KW-0862">Zinc</keyword>
<evidence type="ECO:0000256" key="12">
    <source>
        <dbReference type="ARBA" id="ARBA00023136"/>
    </source>
</evidence>
<feature type="domain" description="RING-type" evidence="16">
    <location>
        <begin position="348"/>
        <end position="390"/>
    </location>
</feature>
<evidence type="ECO:0000256" key="1">
    <source>
        <dbReference type="ARBA" id="ARBA00000900"/>
    </source>
</evidence>
<comment type="catalytic activity">
    <reaction evidence="1">
        <text>S-ubiquitinyl-[E2 ubiquitin-conjugating enzyme]-L-cysteine + [acceptor protein]-L-lysine = [E2 ubiquitin-conjugating enzyme]-L-cysteine + N(6)-ubiquitinyl-[acceptor protein]-L-lysine.</text>
        <dbReference type="EC" id="2.3.2.27"/>
    </reaction>
</comment>
<dbReference type="SUPFAM" id="SSF57850">
    <property type="entry name" value="RING/U-box"/>
    <property type="match status" value="2"/>
</dbReference>
<reference evidence="17 18" key="1">
    <citation type="journal article" date="2019" name="Nat. Plants">
        <title>Stout camphor tree genome fills gaps in understanding of flowering plant genome evolution.</title>
        <authorList>
            <person name="Chaw S.M."/>
            <person name="Liu Y.C."/>
            <person name="Wu Y.W."/>
            <person name="Wang H.Y."/>
            <person name="Lin C.I."/>
            <person name="Wu C.S."/>
            <person name="Ke H.M."/>
            <person name="Chang L.Y."/>
            <person name="Hsu C.Y."/>
            <person name="Yang H.T."/>
            <person name="Sudianto E."/>
            <person name="Hsu M.H."/>
            <person name="Wu K.P."/>
            <person name="Wang L.N."/>
            <person name="Leebens-Mack J.H."/>
            <person name="Tsai I.J."/>
        </authorList>
    </citation>
    <scope>NUCLEOTIDE SEQUENCE [LARGE SCALE GENOMIC DNA]</scope>
    <source>
        <strain evidence="18">cv. Chaw 1501</strain>
        <tissue evidence="17">Young leaves</tissue>
    </source>
</reference>
<proteinExistence type="predicted"/>
<feature type="region of interest" description="Disordered" evidence="14">
    <location>
        <begin position="398"/>
        <end position="472"/>
    </location>
</feature>
<dbReference type="GO" id="GO:0016020">
    <property type="term" value="C:membrane"/>
    <property type="evidence" value="ECO:0007669"/>
    <property type="project" value="UniProtKB-SubCell"/>
</dbReference>
<organism evidence="17 18">
    <name type="scientific">Cinnamomum micranthum f. kanehirae</name>
    <dbReference type="NCBI Taxonomy" id="337451"/>
    <lineage>
        <taxon>Eukaryota</taxon>
        <taxon>Viridiplantae</taxon>
        <taxon>Streptophyta</taxon>
        <taxon>Embryophyta</taxon>
        <taxon>Tracheophyta</taxon>
        <taxon>Spermatophyta</taxon>
        <taxon>Magnoliopsida</taxon>
        <taxon>Magnoliidae</taxon>
        <taxon>Laurales</taxon>
        <taxon>Lauraceae</taxon>
        <taxon>Cinnamomum</taxon>
    </lineage>
</organism>
<dbReference type="Pfam" id="PF13639">
    <property type="entry name" value="zf-RING_2"/>
    <property type="match status" value="2"/>
</dbReference>
<dbReference type="EC" id="2.3.2.27" evidence="4"/>
<dbReference type="AlphaFoldDB" id="A0A3S3NCM7"/>
<feature type="region of interest" description="Disordered" evidence="14">
    <location>
        <begin position="289"/>
        <end position="314"/>
    </location>
</feature>
<name>A0A3S3NCM7_9MAGN</name>
<dbReference type="UniPathway" id="UPA00143"/>
<dbReference type="Proteomes" id="UP000283530">
    <property type="component" value="Unassembled WGS sequence"/>
</dbReference>
<dbReference type="Gene3D" id="3.30.40.10">
    <property type="entry name" value="Zinc/RING finger domain, C3HC4 (zinc finger)"/>
    <property type="match status" value="2"/>
</dbReference>
<keyword evidence="8 13" id="KW-0863">Zinc-finger</keyword>
<keyword evidence="9" id="KW-0833">Ubl conjugation pathway</keyword>
<evidence type="ECO:0000313" key="18">
    <source>
        <dbReference type="Proteomes" id="UP000283530"/>
    </source>
</evidence>
<keyword evidence="5" id="KW-0808">Transferase</keyword>
<feature type="compositionally biased region" description="Low complexity" evidence="14">
    <location>
        <begin position="451"/>
        <end position="465"/>
    </location>
</feature>
<dbReference type="GO" id="GO:0016567">
    <property type="term" value="P:protein ubiquitination"/>
    <property type="evidence" value="ECO:0007669"/>
    <property type="project" value="UniProtKB-UniPathway"/>
</dbReference>
<evidence type="ECO:0000256" key="8">
    <source>
        <dbReference type="ARBA" id="ARBA00022771"/>
    </source>
</evidence>
<keyword evidence="6 15" id="KW-0812">Transmembrane</keyword>
<comment type="caution">
    <text evidence="17">The sequence shown here is derived from an EMBL/GenBank/DDBJ whole genome shotgun (WGS) entry which is preliminary data.</text>
</comment>
<evidence type="ECO:0000256" key="6">
    <source>
        <dbReference type="ARBA" id="ARBA00022692"/>
    </source>
</evidence>
<sequence>MDYNETESCYGACPPSFDCNKFCSPPSFPNNYPSYLPPPPPFQTDQSVRTISLVVSVFVFTIIFLCSCWARQHGGADTASPTSPTNTTNEDHDQAQNPADYTIHIATVGLEKSVINSIHVCIYKRGQNFIEGTECVVCLGEFIDGENLRVLPNCCHAFHVACIDMWLISHLNCPLCRADIVSDPMNLTSKDPSLVLSVSAVESRAGNPPSQDANDGFCYSMCPSNPSNCPLICIPFTPQFPFPPPFPPPNQSNSNQHISRVVIIVVVLASVFLVVSICTVIIKHSSRRNSSRSTAVPSNNTHEDDDQISNPANRRGYVRTVGLEESVINSITVCKYRRGEGRLEGTECSICLNEFREDENLRLLPRCNHAFHVPCIDTWLKSHQNCPLCRSKVVSDRISSLPAGPRPPPDSGDDPQMGNSQGNIGLGINGRNGVIVNHSSAHGGEPQLRDSPSSSASNGFRSNSNLSENNQSRECRIQVTDNGMRQVHRSVSMDSISNRMSSVTIANLLPIDSEGSSTSKGEKKSNSGELMGSKSIVPKNIRNQTIYKTTDSHSEGPLQEKPRIILKRSFSGGGEFFLTRY</sequence>
<dbReference type="PANTHER" id="PTHR46913">
    <property type="entry name" value="RING-H2 FINGER PROTEIN ATL16"/>
    <property type="match status" value="1"/>
</dbReference>
<evidence type="ECO:0000313" key="17">
    <source>
        <dbReference type="EMBL" id="RWR92469.1"/>
    </source>
</evidence>
<feature type="transmembrane region" description="Helical" evidence="15">
    <location>
        <begin position="261"/>
        <end position="282"/>
    </location>
</feature>
<dbReference type="PANTHER" id="PTHR46913:SF1">
    <property type="entry name" value="RING-H2 FINGER PROTEIN ATL16"/>
    <property type="match status" value="1"/>
</dbReference>
<dbReference type="InterPro" id="IPR044600">
    <property type="entry name" value="ATL1/ATL16-like"/>
</dbReference>
<dbReference type="CDD" id="cd16461">
    <property type="entry name" value="RING-H2_EL5-like"/>
    <property type="match status" value="2"/>
</dbReference>
<evidence type="ECO:0000256" key="2">
    <source>
        <dbReference type="ARBA" id="ARBA00004167"/>
    </source>
</evidence>
<evidence type="ECO:0000256" key="3">
    <source>
        <dbReference type="ARBA" id="ARBA00004906"/>
    </source>
</evidence>